<dbReference type="EMBL" id="MFTT01000020">
    <property type="protein sequence ID" value="OGI69787.1"/>
    <property type="molecule type" value="Genomic_DNA"/>
</dbReference>
<comment type="caution">
    <text evidence="1">The sequence shown here is derived from an EMBL/GenBank/DDBJ whole genome shotgun (WGS) entry which is preliminary data.</text>
</comment>
<sequence length="238" mass="27821">MERDESEYMGKNRYDAIFIFPGYTFPQKTISPINREGFVERIAGRELSRRTRITELLFDSRLKDIAAILMVKAGDSDTLVPMSRITRSWIPETNAQLLENHIRSIINPENNAVNIIREEKSYDTQTEVNQVRELSKQREWKNVAIMVTDESTAKRVRHLIERFEGDFPSCDIKDINSILLNETYGNPTLRKYLKDLMNKYNSSNFAKFWKIRESIIGTIEQITPNLLSKIADRTRRVN</sequence>
<accession>A0A1F6VJF4</accession>
<dbReference type="STRING" id="1801743.A2824_00815"/>
<organism evidence="1 2">
    <name type="scientific">Candidatus Nomurabacteria bacterium RIFCSPHIGHO2_01_FULL_42_16</name>
    <dbReference type="NCBI Taxonomy" id="1801743"/>
    <lineage>
        <taxon>Bacteria</taxon>
        <taxon>Candidatus Nomuraibacteriota</taxon>
    </lineage>
</organism>
<name>A0A1F6VJF4_9BACT</name>
<evidence type="ECO:0000313" key="1">
    <source>
        <dbReference type="EMBL" id="OGI69787.1"/>
    </source>
</evidence>
<gene>
    <name evidence="1" type="ORF">A2824_00815</name>
</gene>
<dbReference type="Proteomes" id="UP000178059">
    <property type="component" value="Unassembled WGS sequence"/>
</dbReference>
<evidence type="ECO:0000313" key="2">
    <source>
        <dbReference type="Proteomes" id="UP000178059"/>
    </source>
</evidence>
<reference evidence="1 2" key="1">
    <citation type="journal article" date="2016" name="Nat. Commun.">
        <title>Thousands of microbial genomes shed light on interconnected biogeochemical processes in an aquifer system.</title>
        <authorList>
            <person name="Anantharaman K."/>
            <person name="Brown C.T."/>
            <person name="Hug L.A."/>
            <person name="Sharon I."/>
            <person name="Castelle C.J."/>
            <person name="Probst A.J."/>
            <person name="Thomas B.C."/>
            <person name="Singh A."/>
            <person name="Wilkins M.J."/>
            <person name="Karaoz U."/>
            <person name="Brodie E.L."/>
            <person name="Williams K.H."/>
            <person name="Hubbard S.S."/>
            <person name="Banfield J.F."/>
        </authorList>
    </citation>
    <scope>NUCLEOTIDE SEQUENCE [LARGE SCALE GENOMIC DNA]</scope>
</reference>
<proteinExistence type="predicted"/>
<protein>
    <submittedName>
        <fullName evidence="1">Uncharacterized protein</fullName>
    </submittedName>
</protein>
<dbReference type="AlphaFoldDB" id="A0A1F6VJF4"/>